<dbReference type="Proteomes" id="UP000076482">
    <property type="component" value="Unassembled WGS sequence"/>
</dbReference>
<proteinExistence type="predicted"/>
<gene>
    <name evidence="1" type="ORF">B4088_0994</name>
</gene>
<name>A0A161R5T1_BACCE</name>
<dbReference type="EMBL" id="LJKE01000022">
    <property type="protein sequence ID" value="KZD70938.1"/>
    <property type="molecule type" value="Genomic_DNA"/>
</dbReference>
<organism evidence="1 2">
    <name type="scientific">Bacillus cereus</name>
    <dbReference type="NCBI Taxonomy" id="1396"/>
    <lineage>
        <taxon>Bacteria</taxon>
        <taxon>Bacillati</taxon>
        <taxon>Bacillota</taxon>
        <taxon>Bacilli</taxon>
        <taxon>Bacillales</taxon>
        <taxon>Bacillaceae</taxon>
        <taxon>Bacillus</taxon>
        <taxon>Bacillus cereus group</taxon>
    </lineage>
</organism>
<accession>A0A161R5T1</accession>
<protein>
    <submittedName>
        <fullName evidence="1">Uncharacterized protein</fullName>
    </submittedName>
</protein>
<dbReference type="AlphaFoldDB" id="A0A161R5T1"/>
<comment type="caution">
    <text evidence="1">The sequence shown here is derived from an EMBL/GenBank/DDBJ whole genome shotgun (WGS) entry which is preliminary data.</text>
</comment>
<evidence type="ECO:0000313" key="1">
    <source>
        <dbReference type="EMBL" id="KZD70938.1"/>
    </source>
</evidence>
<sequence>MWSPICGALFLCYPVNRRGINRELEERRKNGGVYSDRYKSSGP</sequence>
<evidence type="ECO:0000313" key="2">
    <source>
        <dbReference type="Proteomes" id="UP000076482"/>
    </source>
</evidence>
<reference evidence="1 2" key="1">
    <citation type="submission" date="2015-09" db="EMBL/GenBank/DDBJ databases">
        <title>Bacillus cereus food isolates.</title>
        <authorList>
            <person name="Boekhorst J."/>
        </authorList>
    </citation>
    <scope>NUCLEOTIDE SEQUENCE [LARGE SCALE GENOMIC DNA]</scope>
    <source>
        <strain evidence="1 2">B4088</strain>
    </source>
</reference>